<feature type="domain" description="Glycosyltransferase 2-like prokaryotic type" evidence="1">
    <location>
        <begin position="20"/>
        <end position="285"/>
    </location>
</feature>
<dbReference type="HOGENOM" id="CLU_061645_0_0_6"/>
<dbReference type="InterPro" id="IPR029044">
    <property type="entry name" value="Nucleotide-diphossugar_trans"/>
</dbReference>
<comment type="caution">
    <text evidence="2">The sequence shown here is derived from an EMBL/GenBank/DDBJ whole genome shotgun (WGS) entry which is preliminary data.</text>
</comment>
<dbReference type="AlphaFoldDB" id="R9ATM4"/>
<protein>
    <recommendedName>
        <fullName evidence="1">Glycosyltransferase 2-like prokaryotic type domain-containing protein</fullName>
    </recommendedName>
</protein>
<proteinExistence type="predicted"/>
<dbReference type="OrthoDB" id="7791059at2"/>
<dbReference type="EMBL" id="AQFL01000027">
    <property type="protein sequence ID" value="EOR03421.1"/>
    <property type="molecule type" value="Genomic_DNA"/>
</dbReference>
<reference evidence="2 3" key="1">
    <citation type="submission" date="2013-03" db="EMBL/GenBank/DDBJ databases">
        <title>The Genome Sequence of Acinetobacter sp. CIP 110321.</title>
        <authorList>
            <consortium name="The Broad Institute Genome Sequencing Platform"/>
            <consortium name="The Broad Institute Genome Sequencing Center for Infectious Disease"/>
            <person name="Cerqueira G."/>
            <person name="Feldgarden M."/>
            <person name="Courvalin P."/>
            <person name="Perichon B."/>
            <person name="Grillot-Courvalin C."/>
            <person name="Clermont D."/>
            <person name="Rocha E."/>
            <person name="Yoon E.-J."/>
            <person name="Nemec A."/>
            <person name="Walker B."/>
            <person name="Young S.K."/>
            <person name="Zeng Q."/>
            <person name="Gargeya S."/>
            <person name="Fitzgerald M."/>
            <person name="Haas B."/>
            <person name="Abouelleil A."/>
            <person name="Alvarado L."/>
            <person name="Arachchi H.M."/>
            <person name="Berlin A.M."/>
            <person name="Chapman S.B."/>
            <person name="Dewar J."/>
            <person name="Goldberg J."/>
            <person name="Griggs A."/>
            <person name="Gujja S."/>
            <person name="Hansen M."/>
            <person name="Howarth C."/>
            <person name="Imamovic A."/>
            <person name="Larimer J."/>
            <person name="McCowan C."/>
            <person name="Murphy C."/>
            <person name="Neiman D."/>
            <person name="Pearson M."/>
            <person name="Priest M."/>
            <person name="Roberts A."/>
            <person name="Saif S."/>
            <person name="Shea T."/>
            <person name="Sisk P."/>
            <person name="Sykes S."/>
            <person name="Wortman J."/>
            <person name="Nusbaum C."/>
            <person name="Birren B."/>
        </authorList>
    </citation>
    <scope>NUCLEOTIDE SEQUENCE [LARGE SCALE GENOMIC DNA]</scope>
    <source>
        <strain evidence="2 3">CIP 110321</strain>
    </source>
</reference>
<dbReference type="SUPFAM" id="SSF53448">
    <property type="entry name" value="Nucleotide-diphospho-sugar transferases"/>
    <property type="match status" value="1"/>
</dbReference>
<name>R9ATM4_9GAMM</name>
<dbReference type="Pfam" id="PF10111">
    <property type="entry name" value="Glyco_tranf_2_2"/>
    <property type="match status" value="1"/>
</dbReference>
<organism evidence="2 3">
    <name type="scientific">Acinetobacter genomosp. 15BJ</name>
    <dbReference type="NCBI Taxonomy" id="106651"/>
    <lineage>
        <taxon>Bacteria</taxon>
        <taxon>Pseudomonadati</taxon>
        <taxon>Pseudomonadota</taxon>
        <taxon>Gammaproteobacteria</taxon>
        <taxon>Moraxellales</taxon>
        <taxon>Moraxellaceae</taxon>
        <taxon>Acinetobacter</taxon>
    </lineage>
</organism>
<dbReference type="Gene3D" id="3.90.550.10">
    <property type="entry name" value="Spore Coat Polysaccharide Biosynthesis Protein SpsA, Chain A"/>
    <property type="match status" value="1"/>
</dbReference>
<dbReference type="RefSeq" id="WP_016164885.1">
    <property type="nucleotide sequence ID" value="NZ_JAKZGC010000009.1"/>
</dbReference>
<evidence type="ECO:0000313" key="3">
    <source>
        <dbReference type="Proteomes" id="UP000016203"/>
    </source>
</evidence>
<dbReference type="PATRIC" id="fig|1217699.3.peg.3451"/>
<sequence length="334" mass="38880">MLKFFFSKKKRPDYDAVDLSIVIPIDLSYRSHDILQRIKRLVAIAQDQSIGFILGCNAQPERQVQQLQKIIAGCPQITLVIDHSTSGHLSRLRNIALAQVQTRYVMFLDIDIHINLQQIHNAFTEVQQHPAQLCMYPCLYLSKKGSKQVNRLTLAAFRHAYYDFRRDLILHLAFPSSIIITDLKSVHAIHGFDEQFIGHGYEDFDFMLRLFQHKGLIDYQPALLLDETYLAPMMATGFRAILAESQLEQLLNKQYFLHIHHEKDKKSLYHQQRQANQQRFEMKLKQQINAEATVTDTAPPYLLKAFFQLLAQHSLNRPEYSALWAEIQGHKLRK</sequence>
<evidence type="ECO:0000259" key="1">
    <source>
        <dbReference type="Pfam" id="PF10111"/>
    </source>
</evidence>
<dbReference type="Proteomes" id="UP000016203">
    <property type="component" value="Unassembled WGS sequence"/>
</dbReference>
<accession>R9ATM4</accession>
<gene>
    <name evidence="2" type="ORF">F896_03533</name>
</gene>
<evidence type="ECO:0000313" key="2">
    <source>
        <dbReference type="EMBL" id="EOR03421.1"/>
    </source>
</evidence>
<dbReference type="InterPro" id="IPR019290">
    <property type="entry name" value="GlycosylTrfase-like_prok"/>
</dbReference>